<keyword evidence="2" id="KW-1185">Reference proteome</keyword>
<gene>
    <name evidence="1" type="ORF">GSLYS_00015899001</name>
</gene>
<name>A0AAV2I6H0_LYMST</name>
<sequence length="233" mass="26895">MFDLLRLEHVLQGRGIDTKSAMYRLQRVFFMNNETYPIKSTTCPHLLDLFPCDGWEWGLSRLLYRRAIVQLIEEYDKHSSLPKDIQGHLVDVHAYLLDLFCPPQTIHREKVKEKVQKSEEMVLTLAALAARHILFITADHKQCKFLLDKRFGAILDAFCESLLVISLILKSSPTLLNLVNVLKKRAKRLERICINVIRTNDLQYFDAILSTCSGVVSYYLTAEGKKEKELLDA</sequence>
<feature type="non-terminal residue" evidence="1">
    <location>
        <position position="233"/>
    </location>
</feature>
<proteinExistence type="predicted"/>
<organism evidence="1 2">
    <name type="scientific">Lymnaea stagnalis</name>
    <name type="common">Great pond snail</name>
    <name type="synonym">Helix stagnalis</name>
    <dbReference type="NCBI Taxonomy" id="6523"/>
    <lineage>
        <taxon>Eukaryota</taxon>
        <taxon>Metazoa</taxon>
        <taxon>Spiralia</taxon>
        <taxon>Lophotrochozoa</taxon>
        <taxon>Mollusca</taxon>
        <taxon>Gastropoda</taxon>
        <taxon>Heterobranchia</taxon>
        <taxon>Euthyneura</taxon>
        <taxon>Panpulmonata</taxon>
        <taxon>Hygrophila</taxon>
        <taxon>Lymnaeoidea</taxon>
        <taxon>Lymnaeidae</taxon>
        <taxon>Lymnaea</taxon>
    </lineage>
</organism>
<dbReference type="Proteomes" id="UP001497497">
    <property type="component" value="Unassembled WGS sequence"/>
</dbReference>
<evidence type="ECO:0000313" key="1">
    <source>
        <dbReference type="EMBL" id="CAL1542305.1"/>
    </source>
</evidence>
<dbReference type="AlphaFoldDB" id="A0AAV2I6H0"/>
<protein>
    <submittedName>
        <fullName evidence="1">Uncharacterized protein</fullName>
    </submittedName>
</protein>
<dbReference type="EMBL" id="CAXITT010000479">
    <property type="protein sequence ID" value="CAL1542305.1"/>
    <property type="molecule type" value="Genomic_DNA"/>
</dbReference>
<accession>A0AAV2I6H0</accession>
<comment type="caution">
    <text evidence="1">The sequence shown here is derived from an EMBL/GenBank/DDBJ whole genome shotgun (WGS) entry which is preliminary data.</text>
</comment>
<evidence type="ECO:0000313" key="2">
    <source>
        <dbReference type="Proteomes" id="UP001497497"/>
    </source>
</evidence>
<reference evidence="1 2" key="1">
    <citation type="submission" date="2024-04" db="EMBL/GenBank/DDBJ databases">
        <authorList>
            <consortium name="Genoscope - CEA"/>
            <person name="William W."/>
        </authorList>
    </citation>
    <scope>NUCLEOTIDE SEQUENCE [LARGE SCALE GENOMIC DNA]</scope>
</reference>